<feature type="region of interest" description="Disordered" evidence="1">
    <location>
        <begin position="1"/>
        <end position="22"/>
    </location>
</feature>
<evidence type="ECO:0000313" key="4">
    <source>
        <dbReference type="Proteomes" id="UP000198688"/>
    </source>
</evidence>
<dbReference type="RefSeq" id="WP_092542631.1">
    <property type="nucleotide sequence ID" value="NZ_BOMJ01000021.1"/>
</dbReference>
<keyword evidence="2" id="KW-0812">Transmembrane</keyword>
<dbReference type="AlphaFoldDB" id="A0A1H1UC11"/>
<evidence type="ECO:0000256" key="1">
    <source>
        <dbReference type="SAM" id="MobiDB-lite"/>
    </source>
</evidence>
<reference evidence="3 4" key="1">
    <citation type="submission" date="2016-10" db="EMBL/GenBank/DDBJ databases">
        <authorList>
            <person name="de Groot N.N."/>
        </authorList>
    </citation>
    <scope>NUCLEOTIDE SEQUENCE [LARGE SCALE GENOMIC DNA]</scope>
    <source>
        <strain evidence="3 4">DSM 43941</strain>
    </source>
</reference>
<evidence type="ECO:0000313" key="3">
    <source>
        <dbReference type="EMBL" id="SDS69479.1"/>
    </source>
</evidence>
<accession>A0A1H1UC11</accession>
<dbReference type="OrthoDB" id="3290784at2"/>
<protein>
    <submittedName>
        <fullName evidence="3">Uncharacterized protein</fullName>
    </submittedName>
</protein>
<dbReference type="EMBL" id="LT629758">
    <property type="protein sequence ID" value="SDS69479.1"/>
    <property type="molecule type" value="Genomic_DNA"/>
</dbReference>
<proteinExistence type="predicted"/>
<keyword evidence="2" id="KW-0472">Membrane</keyword>
<keyword evidence="2" id="KW-1133">Transmembrane helix</keyword>
<dbReference type="Proteomes" id="UP000198688">
    <property type="component" value="Chromosome I"/>
</dbReference>
<keyword evidence="4" id="KW-1185">Reference proteome</keyword>
<organism evidence="3 4">
    <name type="scientific">Actinoplanes derwentensis</name>
    <dbReference type="NCBI Taxonomy" id="113562"/>
    <lineage>
        <taxon>Bacteria</taxon>
        <taxon>Bacillati</taxon>
        <taxon>Actinomycetota</taxon>
        <taxon>Actinomycetes</taxon>
        <taxon>Micromonosporales</taxon>
        <taxon>Micromonosporaceae</taxon>
        <taxon>Actinoplanes</taxon>
    </lineage>
</organism>
<feature type="transmembrane region" description="Helical" evidence="2">
    <location>
        <begin position="54"/>
        <end position="76"/>
    </location>
</feature>
<name>A0A1H1UC11_9ACTN</name>
<gene>
    <name evidence="3" type="ORF">SAMN04489716_1382</name>
</gene>
<dbReference type="STRING" id="113562.SAMN04489716_1382"/>
<sequence>MNELEELSALDPSRDWEPDPARRARSAAFVDELTRSPAQTGFATQTGFAARWRLVVSVAAVACAAVVGVLAVPSLLPGDLDAAYASWTPVPDRLTSTEALPEAQQCASGWSTGWIRQPTAGDVLLAERRGIATTLLIAKDDDGLVVCDILDPADGVAGASLLDPESPVPPADQVSVISQGAGGNGTWYSQVVGRAGPGVTDVDVILPGGTTIRATTRAGWWLAWWPGREGNGKADELRFVVHGSAGPMTYRESELPPD</sequence>
<feature type="compositionally biased region" description="Basic and acidic residues" evidence="1">
    <location>
        <begin position="12"/>
        <end position="22"/>
    </location>
</feature>
<evidence type="ECO:0000256" key="2">
    <source>
        <dbReference type="SAM" id="Phobius"/>
    </source>
</evidence>